<dbReference type="InterPro" id="IPR002052">
    <property type="entry name" value="DNA_methylase_N6_adenine_CS"/>
</dbReference>
<name>A0A6I6JV75_9BACT</name>
<evidence type="ECO:0000256" key="5">
    <source>
        <dbReference type="ARBA" id="ARBA00022691"/>
    </source>
</evidence>
<dbReference type="SUPFAM" id="SSF53335">
    <property type="entry name" value="S-adenosyl-L-methionine-dependent methyltransferases"/>
    <property type="match status" value="1"/>
</dbReference>
<comment type="similarity">
    <text evidence="1 8">Belongs to the N(4)/N(6)-methyltransferase family.</text>
</comment>
<evidence type="ECO:0000256" key="4">
    <source>
        <dbReference type="ARBA" id="ARBA00022679"/>
    </source>
</evidence>
<dbReference type="GO" id="GO:0009307">
    <property type="term" value="P:DNA restriction-modification system"/>
    <property type="evidence" value="ECO:0007669"/>
    <property type="project" value="InterPro"/>
</dbReference>
<evidence type="ECO:0000256" key="2">
    <source>
        <dbReference type="ARBA" id="ARBA00011900"/>
    </source>
</evidence>
<feature type="binding site" evidence="7">
    <location>
        <position position="17"/>
    </location>
    <ligand>
        <name>S-adenosyl-L-methionine</name>
        <dbReference type="ChEBI" id="CHEBI:59789"/>
    </ligand>
</feature>
<dbReference type="KEGG" id="mcos:GM418_10590"/>
<dbReference type="PANTHER" id="PTHR30481">
    <property type="entry name" value="DNA ADENINE METHYLASE"/>
    <property type="match status" value="1"/>
</dbReference>
<evidence type="ECO:0000313" key="9">
    <source>
        <dbReference type="EMBL" id="QGY44087.1"/>
    </source>
</evidence>
<dbReference type="InterPro" id="IPR012327">
    <property type="entry name" value="MeTrfase_D12"/>
</dbReference>
<dbReference type="GO" id="GO:0043565">
    <property type="term" value="F:sequence-specific DNA binding"/>
    <property type="evidence" value="ECO:0007669"/>
    <property type="project" value="TreeGrafter"/>
</dbReference>
<dbReference type="Proteomes" id="UP000428260">
    <property type="component" value="Chromosome"/>
</dbReference>
<comment type="catalytic activity">
    <reaction evidence="6 8">
        <text>a 2'-deoxyadenosine in DNA + S-adenosyl-L-methionine = an N(6)-methyl-2'-deoxyadenosine in DNA + S-adenosyl-L-homocysteine + H(+)</text>
        <dbReference type="Rhea" id="RHEA:15197"/>
        <dbReference type="Rhea" id="RHEA-COMP:12418"/>
        <dbReference type="Rhea" id="RHEA-COMP:12419"/>
        <dbReference type="ChEBI" id="CHEBI:15378"/>
        <dbReference type="ChEBI" id="CHEBI:57856"/>
        <dbReference type="ChEBI" id="CHEBI:59789"/>
        <dbReference type="ChEBI" id="CHEBI:90615"/>
        <dbReference type="ChEBI" id="CHEBI:90616"/>
        <dbReference type="EC" id="2.1.1.72"/>
    </reaction>
</comment>
<keyword evidence="4 8" id="KW-0808">Transferase</keyword>
<dbReference type="PIRSF" id="PIRSF000398">
    <property type="entry name" value="M_m6A_EcoRV"/>
    <property type="match status" value="1"/>
</dbReference>
<dbReference type="NCBIfam" id="TIGR00571">
    <property type="entry name" value="dam"/>
    <property type="match status" value="1"/>
</dbReference>
<keyword evidence="5 8" id="KW-0949">S-adenosyl-L-methionine</keyword>
<keyword evidence="10" id="KW-1185">Reference proteome</keyword>
<sequence>MQKNKLIAPFLKWVGGKRQIIPTISQLIPKNPSNYYEPFIGGGALLFHLQPSEAVVNDCNTELITVYEVIRDNVEELIEDLKKHNNEESYFYRIRAIDRTDGYKNLSKIEIASRVIFLNKTCYNGLYRVNSSGEFNSPFGKYKNPNIVNEITLRAVSKYLNSNNIKILNQDFEEALTDIEKGSFVYFDPPYDPISKSSNFTGYSHGGFNEEEQIRLRNLCNKIDNQGIDFLLSNSATPFILELYKDYNITFVKANRSINSVANKRGEIDEVLIRNYD</sequence>
<dbReference type="InterPro" id="IPR029063">
    <property type="entry name" value="SAM-dependent_MTases_sf"/>
</dbReference>
<evidence type="ECO:0000313" key="10">
    <source>
        <dbReference type="Proteomes" id="UP000428260"/>
    </source>
</evidence>
<dbReference type="EMBL" id="CP046401">
    <property type="protein sequence ID" value="QGY44087.1"/>
    <property type="molecule type" value="Genomic_DNA"/>
</dbReference>
<feature type="binding site" evidence="7">
    <location>
        <position position="13"/>
    </location>
    <ligand>
        <name>S-adenosyl-L-methionine</name>
        <dbReference type="ChEBI" id="CHEBI:59789"/>
    </ligand>
</feature>
<dbReference type="GO" id="GO:0009007">
    <property type="term" value="F:site-specific DNA-methyltransferase (adenine-specific) activity"/>
    <property type="evidence" value="ECO:0007669"/>
    <property type="project" value="UniProtKB-UniRule"/>
</dbReference>
<dbReference type="InterPro" id="IPR012263">
    <property type="entry name" value="M_m6A_EcoRV"/>
</dbReference>
<organism evidence="9 10">
    <name type="scientific">Maribellus comscasis</name>
    <dbReference type="NCBI Taxonomy" id="2681766"/>
    <lineage>
        <taxon>Bacteria</taxon>
        <taxon>Pseudomonadati</taxon>
        <taxon>Bacteroidota</taxon>
        <taxon>Bacteroidia</taxon>
        <taxon>Marinilabiliales</taxon>
        <taxon>Prolixibacteraceae</taxon>
        <taxon>Maribellus</taxon>
    </lineage>
</organism>
<feature type="binding site" evidence="7">
    <location>
        <position position="188"/>
    </location>
    <ligand>
        <name>S-adenosyl-L-methionine</name>
        <dbReference type="ChEBI" id="CHEBI:59789"/>
    </ligand>
</feature>
<reference evidence="9 10" key="1">
    <citation type="submission" date="2019-11" db="EMBL/GenBank/DDBJ databases">
        <authorList>
            <person name="Zheng R.K."/>
            <person name="Sun C.M."/>
        </authorList>
    </citation>
    <scope>NUCLEOTIDE SEQUENCE [LARGE SCALE GENOMIC DNA]</scope>
    <source>
        <strain evidence="9 10">WC007</strain>
    </source>
</reference>
<feature type="binding site" evidence="7">
    <location>
        <position position="58"/>
    </location>
    <ligand>
        <name>S-adenosyl-L-methionine</name>
        <dbReference type="ChEBI" id="CHEBI:59789"/>
    </ligand>
</feature>
<dbReference type="Gene3D" id="1.10.1020.10">
    <property type="entry name" value="Adenine-specific Methyltransferase, Domain 2"/>
    <property type="match status" value="1"/>
</dbReference>
<dbReference type="InterPro" id="IPR023095">
    <property type="entry name" value="Ade_MeTrfase_dom_2"/>
</dbReference>
<dbReference type="PANTHER" id="PTHR30481:SF3">
    <property type="entry name" value="DNA ADENINE METHYLASE"/>
    <property type="match status" value="1"/>
</dbReference>
<dbReference type="GO" id="GO:0032259">
    <property type="term" value="P:methylation"/>
    <property type="evidence" value="ECO:0007669"/>
    <property type="project" value="UniProtKB-KW"/>
</dbReference>
<evidence type="ECO:0000256" key="6">
    <source>
        <dbReference type="ARBA" id="ARBA00047942"/>
    </source>
</evidence>
<protein>
    <recommendedName>
        <fullName evidence="2 8">Site-specific DNA-methyltransferase (adenine-specific)</fullName>
        <ecNumber evidence="2 8">2.1.1.72</ecNumber>
    </recommendedName>
</protein>
<proteinExistence type="inferred from homology"/>
<dbReference type="AlphaFoldDB" id="A0A6I6JV75"/>
<dbReference type="Pfam" id="PF02086">
    <property type="entry name" value="MethyltransfD12"/>
    <property type="match status" value="1"/>
</dbReference>
<evidence type="ECO:0000256" key="7">
    <source>
        <dbReference type="PIRSR" id="PIRSR000398-1"/>
    </source>
</evidence>
<accession>A0A6I6JV75</accession>
<keyword evidence="3 8" id="KW-0489">Methyltransferase</keyword>
<dbReference type="RefSeq" id="WP_158865856.1">
    <property type="nucleotide sequence ID" value="NZ_CP046401.1"/>
</dbReference>
<dbReference type="PRINTS" id="PR00505">
    <property type="entry name" value="D12N6MTFRASE"/>
</dbReference>
<evidence type="ECO:0000256" key="8">
    <source>
        <dbReference type="RuleBase" id="RU361257"/>
    </source>
</evidence>
<evidence type="ECO:0000256" key="3">
    <source>
        <dbReference type="ARBA" id="ARBA00022603"/>
    </source>
</evidence>
<dbReference type="PROSITE" id="PS00092">
    <property type="entry name" value="N6_MTASE"/>
    <property type="match status" value="1"/>
</dbReference>
<gene>
    <name evidence="9" type="ORF">GM418_10590</name>
</gene>
<evidence type="ECO:0000256" key="1">
    <source>
        <dbReference type="ARBA" id="ARBA00006594"/>
    </source>
</evidence>
<dbReference type="REBASE" id="372641">
    <property type="entry name" value="M.PbaWC007ORF10590P"/>
</dbReference>
<dbReference type="Gene3D" id="3.40.50.150">
    <property type="entry name" value="Vaccinia Virus protein VP39"/>
    <property type="match status" value="1"/>
</dbReference>
<dbReference type="GO" id="GO:1904047">
    <property type="term" value="F:S-adenosyl-L-methionine binding"/>
    <property type="evidence" value="ECO:0007669"/>
    <property type="project" value="TreeGrafter"/>
</dbReference>
<dbReference type="EC" id="2.1.1.72" evidence="2 8"/>
<dbReference type="GO" id="GO:0006298">
    <property type="term" value="P:mismatch repair"/>
    <property type="evidence" value="ECO:0007669"/>
    <property type="project" value="TreeGrafter"/>
</dbReference>